<evidence type="ECO:0000313" key="5">
    <source>
        <dbReference type="EMBL" id="GFY97051.1"/>
    </source>
</evidence>
<evidence type="ECO:0000313" key="6">
    <source>
        <dbReference type="Proteomes" id="UP000585474"/>
    </source>
</evidence>
<feature type="region of interest" description="Disordered" evidence="3">
    <location>
        <begin position="185"/>
        <end position="212"/>
    </location>
</feature>
<dbReference type="PROSITE" id="PS51334">
    <property type="entry name" value="PRONE"/>
    <property type="match status" value="1"/>
</dbReference>
<sequence>MVRALEEEQAHYKSRLFHFKGMQENGAGRQAQSVVLETSGPLSPVELDRVTSRSQASKPLSNEKGQKAPLANDEGLESSLTKDKHPSGKRKKFGLFQRQPASVFGEQKRLEPMAPERRARWRKEIDWLLSVTDHIVEMVPSKQISKDGTNMEIMTTRQRTDLHMNIPALRKLDAMLIITSKTRMNSPTCQEMRNRRKAKSKRQDDKWWIPTPKVPPNGLSEVTKKWLQFQKDSVNQVLKAAMAINAQVLSEMAIPENYIDSLPKNGRASLGDSIYKSITGGDYFDPNHFLSTMDLSSEHKILDLKNRIEASIVIWKRKMNAKDGKSSWSSAVSLEKRELFEDRAETALLIIKQRFPGLPQSALDISKIQYNGDVGHAVLESYSRILESLAYTVISRIEDVLHADSLAQNPSLGQQKRNPLIDSSLTADKFPNVREELEKLNLSETPASMTLSDFMGWTLDQGDAEMKKDSADEWFKDNDAKILSKPPNVVTNKKFSYIETLGGLRSPTARH</sequence>
<comment type="caution">
    <text evidence="5">The sequence shown here is derived from an EMBL/GenBank/DDBJ whole genome shotgun (WGS) entry which is preliminary data.</text>
</comment>
<dbReference type="PANTHER" id="PTHR33101">
    <property type="entry name" value="ROP GUANINE NUCLEOTIDE EXCHANGE FACTOR 1"/>
    <property type="match status" value="1"/>
</dbReference>
<proteinExistence type="predicted"/>
<accession>A0A7J0FED2</accession>
<protein>
    <submittedName>
        <fullName evidence="5">RHO guanyl-nucleotide exchange factor 12</fullName>
    </submittedName>
</protein>
<evidence type="ECO:0000259" key="4">
    <source>
        <dbReference type="PROSITE" id="PS51334"/>
    </source>
</evidence>
<dbReference type="PANTHER" id="PTHR33101:SF10">
    <property type="entry name" value="ROP GUANINE NUCLEOTIDE EXCHANGE FACTOR 12"/>
    <property type="match status" value="1"/>
</dbReference>
<dbReference type="Gene3D" id="1.20.58.1310">
    <property type="entry name" value="PRONE domain, subdomain 2"/>
    <property type="match status" value="1"/>
</dbReference>
<dbReference type="EMBL" id="BJWL01000011">
    <property type="protein sequence ID" value="GFY97051.1"/>
    <property type="molecule type" value="Genomic_DNA"/>
</dbReference>
<feature type="region of interest" description="Disordered" evidence="3">
    <location>
        <begin position="45"/>
        <end position="96"/>
    </location>
</feature>
<dbReference type="InterPro" id="IPR038937">
    <property type="entry name" value="RopGEF"/>
</dbReference>
<evidence type="ECO:0000256" key="1">
    <source>
        <dbReference type="ARBA" id="ARBA00022658"/>
    </source>
</evidence>
<feature type="domain" description="PRONE" evidence="4">
    <location>
        <begin position="1"/>
        <end position="414"/>
    </location>
</feature>
<dbReference type="Pfam" id="PF03759">
    <property type="entry name" value="PRONE"/>
    <property type="match status" value="1"/>
</dbReference>
<dbReference type="OrthoDB" id="1053009at2759"/>
<dbReference type="InterPro" id="IPR005512">
    <property type="entry name" value="PRONE_dom"/>
</dbReference>
<dbReference type="Proteomes" id="UP000585474">
    <property type="component" value="Unassembled WGS sequence"/>
</dbReference>
<dbReference type="FunFam" id="1.20.58.1310:FF:000001">
    <property type="entry name" value="Rop guanine nucleotide exchange factor 9"/>
    <property type="match status" value="1"/>
</dbReference>
<organism evidence="5 6">
    <name type="scientific">Actinidia rufa</name>
    <dbReference type="NCBI Taxonomy" id="165716"/>
    <lineage>
        <taxon>Eukaryota</taxon>
        <taxon>Viridiplantae</taxon>
        <taxon>Streptophyta</taxon>
        <taxon>Embryophyta</taxon>
        <taxon>Tracheophyta</taxon>
        <taxon>Spermatophyta</taxon>
        <taxon>Magnoliopsida</taxon>
        <taxon>eudicotyledons</taxon>
        <taxon>Gunneridae</taxon>
        <taxon>Pentapetalae</taxon>
        <taxon>asterids</taxon>
        <taxon>Ericales</taxon>
        <taxon>Actinidiaceae</taxon>
        <taxon>Actinidia</taxon>
    </lineage>
</organism>
<reference evidence="5 6" key="1">
    <citation type="submission" date="2019-07" db="EMBL/GenBank/DDBJ databases">
        <title>De Novo Assembly of kiwifruit Actinidia rufa.</title>
        <authorList>
            <person name="Sugita-Konishi S."/>
            <person name="Sato K."/>
            <person name="Mori E."/>
            <person name="Abe Y."/>
            <person name="Kisaki G."/>
            <person name="Hamano K."/>
            <person name="Suezawa K."/>
            <person name="Otani M."/>
            <person name="Fukuda T."/>
            <person name="Manabe T."/>
            <person name="Gomi K."/>
            <person name="Tabuchi M."/>
            <person name="Akimitsu K."/>
            <person name="Kataoka I."/>
        </authorList>
    </citation>
    <scope>NUCLEOTIDE SEQUENCE [LARGE SCALE GENOMIC DNA]</scope>
    <source>
        <strain evidence="6">cv. Fuchu</strain>
    </source>
</reference>
<keyword evidence="1 2" id="KW-0344">Guanine-nucleotide releasing factor</keyword>
<dbReference type="FunFam" id="1.20.58.2010:FF:000001">
    <property type="entry name" value="Rop guanine nucleotide exchange factor 14"/>
    <property type="match status" value="1"/>
</dbReference>
<gene>
    <name evidence="5" type="ORF">Acr_11g0013570</name>
</gene>
<dbReference type="GO" id="GO:0005085">
    <property type="term" value="F:guanyl-nucleotide exchange factor activity"/>
    <property type="evidence" value="ECO:0007669"/>
    <property type="project" value="UniProtKB-UniRule"/>
</dbReference>
<name>A0A7J0FED2_9ERIC</name>
<evidence type="ECO:0000256" key="3">
    <source>
        <dbReference type="SAM" id="MobiDB-lite"/>
    </source>
</evidence>
<dbReference type="Gene3D" id="1.20.58.2010">
    <property type="entry name" value="PRONE domain, subdomain 1"/>
    <property type="match status" value="1"/>
</dbReference>
<evidence type="ECO:0000256" key="2">
    <source>
        <dbReference type="PROSITE-ProRule" id="PRU00663"/>
    </source>
</evidence>
<dbReference type="AlphaFoldDB" id="A0A7J0FED2"/>
<keyword evidence="6" id="KW-1185">Reference proteome</keyword>